<evidence type="ECO:0000256" key="5">
    <source>
        <dbReference type="ARBA" id="ARBA00015611"/>
    </source>
</evidence>
<dbReference type="GO" id="GO:0008270">
    <property type="term" value="F:zinc ion binding"/>
    <property type="evidence" value="ECO:0007669"/>
    <property type="project" value="InterPro"/>
</dbReference>
<evidence type="ECO:0000259" key="15">
    <source>
        <dbReference type="Pfam" id="PF17900"/>
    </source>
</evidence>
<keyword evidence="6" id="KW-0645">Protease</keyword>
<evidence type="ECO:0000256" key="2">
    <source>
        <dbReference type="ARBA" id="ARBA00001947"/>
    </source>
</evidence>
<proteinExistence type="inferred from homology"/>
<comment type="catalytic activity">
    <reaction evidence="1">
        <text>Release of an N-terminal amino acid, Xaa-|-Yaa- from a peptide, amide or arylamide. Xaa is preferably Ala, but may be most amino acids including Pro (slow action). When a terminal hydrophobic residue is followed by a prolyl residue, the two may be released as an intact Xaa-Pro dipeptide.</text>
        <dbReference type="EC" id="3.4.11.2"/>
    </reaction>
</comment>
<evidence type="ECO:0000256" key="11">
    <source>
        <dbReference type="ARBA" id="ARBA00029811"/>
    </source>
</evidence>
<dbReference type="AlphaFoldDB" id="A0A2P4UR68"/>
<gene>
    <name evidence="16" type="primary">pepN_2</name>
    <name evidence="16" type="ORF">BTM25_19530</name>
</gene>
<dbReference type="SUPFAM" id="SSF55486">
    <property type="entry name" value="Metalloproteases ('zincins'), catalytic domain"/>
    <property type="match status" value="1"/>
</dbReference>
<dbReference type="Gene3D" id="1.10.390.10">
    <property type="entry name" value="Neutral Protease Domain 2"/>
    <property type="match status" value="1"/>
</dbReference>
<dbReference type="GO" id="GO:0008237">
    <property type="term" value="F:metallopeptidase activity"/>
    <property type="evidence" value="ECO:0007669"/>
    <property type="project" value="UniProtKB-KW"/>
</dbReference>
<keyword evidence="16" id="KW-0031">Aminopeptidase</keyword>
<keyword evidence="9" id="KW-0862">Zinc</keyword>
<dbReference type="InterPro" id="IPR027268">
    <property type="entry name" value="Peptidase_M4/M1_CTD_sf"/>
</dbReference>
<dbReference type="SUPFAM" id="SSF63737">
    <property type="entry name" value="Leukotriene A4 hydrolase N-terminal domain"/>
    <property type="match status" value="1"/>
</dbReference>
<feature type="signal peptide" evidence="13">
    <location>
        <begin position="1"/>
        <end position="19"/>
    </location>
</feature>
<protein>
    <recommendedName>
        <fullName evidence="5">Aminopeptidase N</fullName>
        <ecNumber evidence="4">3.4.11.2</ecNumber>
    </recommendedName>
    <alternativeName>
        <fullName evidence="11">Alanine aminopeptidase</fullName>
    </alternativeName>
    <alternativeName>
        <fullName evidence="12">Lysyl aminopeptidase</fullName>
    </alternativeName>
</protein>
<dbReference type="PANTHER" id="PTHR11533:SF297">
    <property type="entry name" value="AMINOPEPTIDASE N"/>
    <property type="match status" value="1"/>
</dbReference>
<evidence type="ECO:0000256" key="9">
    <source>
        <dbReference type="ARBA" id="ARBA00022833"/>
    </source>
</evidence>
<reference evidence="16 17" key="1">
    <citation type="journal article" date="2017" name="Chemistry">
        <title>Isolation, Biosynthesis and Chemical Modifications of Rubterolones A-F: Rare Tropolone Alkaloids from Actinomadura sp. 5-2.</title>
        <authorList>
            <person name="Guo H."/>
            <person name="Benndorf R."/>
            <person name="Leichnitz D."/>
            <person name="Klassen J.L."/>
            <person name="Vollmers J."/>
            <person name="Gorls H."/>
            <person name="Steinacker M."/>
            <person name="Weigel C."/>
            <person name="Dahse H.M."/>
            <person name="Kaster A.K."/>
            <person name="de Beer Z.W."/>
            <person name="Poulsen M."/>
            <person name="Beemelmanns C."/>
        </authorList>
    </citation>
    <scope>NUCLEOTIDE SEQUENCE [LARGE SCALE GENOMIC DNA]</scope>
    <source>
        <strain evidence="16 17">5-2</strain>
    </source>
</reference>
<comment type="similarity">
    <text evidence="3">Belongs to the peptidase M1 family.</text>
</comment>
<evidence type="ECO:0000313" key="17">
    <source>
        <dbReference type="Proteomes" id="UP000242367"/>
    </source>
</evidence>
<accession>A0A2P4UR68</accession>
<evidence type="ECO:0000256" key="13">
    <source>
        <dbReference type="SAM" id="SignalP"/>
    </source>
</evidence>
<evidence type="ECO:0000256" key="10">
    <source>
        <dbReference type="ARBA" id="ARBA00023049"/>
    </source>
</evidence>
<organism evidence="16 17">
    <name type="scientific">Actinomadura rubteroloni</name>
    <dbReference type="NCBI Taxonomy" id="1926885"/>
    <lineage>
        <taxon>Bacteria</taxon>
        <taxon>Bacillati</taxon>
        <taxon>Actinomycetota</taxon>
        <taxon>Actinomycetes</taxon>
        <taxon>Streptosporangiales</taxon>
        <taxon>Thermomonosporaceae</taxon>
        <taxon>Actinomadura</taxon>
    </lineage>
</organism>
<evidence type="ECO:0000313" key="16">
    <source>
        <dbReference type="EMBL" id="POM27537.1"/>
    </source>
</evidence>
<feature type="domain" description="Aminopeptidase N-like N-terminal" evidence="15">
    <location>
        <begin position="52"/>
        <end position="222"/>
    </location>
</feature>
<dbReference type="InterPro" id="IPR014782">
    <property type="entry name" value="Peptidase_M1_dom"/>
</dbReference>
<dbReference type="Gene3D" id="2.60.40.1730">
    <property type="entry name" value="tricorn interacting facor f3 domain"/>
    <property type="match status" value="1"/>
</dbReference>
<evidence type="ECO:0000256" key="3">
    <source>
        <dbReference type="ARBA" id="ARBA00010136"/>
    </source>
</evidence>
<comment type="caution">
    <text evidence="16">The sequence shown here is derived from an EMBL/GenBank/DDBJ whole genome shotgun (WGS) entry which is preliminary data.</text>
</comment>
<sequence length="464" mass="50047" precursor="true">MLPVLPPVASHGLAAVLTAAVLPLSGPFTPGAPGAGDPYFPNAGNGGFDVASYAISLAYTPKTRRIAATTRITATATQDLSRFDLDFAGNTIGSVTVDGAKARYRRDGGELVITPARGLPQGRTFTVAVTYRGRPGANKDPELGQTGWIRTKDGAVTLSQPVGSSTWFPVSDHPSDKALFSYAVTVPKGLRALANGEPAGIAARHGRTTYRWRSSHPMAPYLAMVAIGRFRVRDGRSPGGVRTITAVDPVLTDVNGAKFQRDTAAVTDWEARTFGRFPFRSTGGVADDVDVSYALETQNRPVYPGTTDRIILVHELAHQWFGDSVSVARWKDIWLNEGFATYAEWLWTAAHGGKSTAQRFAKLYAKPASDKAWTIKTGDPGERGMFDGFAIYDRGAMTLEALRRTVGDKAFFRVLRGWPARFAGRNAGSTDFVAFAERETGKDLDRLFDAWLFTGAKPPAPKAS</sequence>
<keyword evidence="10" id="KW-0482">Metalloprotease</keyword>
<keyword evidence="13" id="KW-0732">Signal</keyword>
<feature type="domain" description="Peptidase M1 membrane alanine aminopeptidase" evidence="14">
    <location>
        <begin position="311"/>
        <end position="451"/>
    </location>
</feature>
<dbReference type="Pfam" id="PF17900">
    <property type="entry name" value="Peptidase_M1_N"/>
    <property type="match status" value="1"/>
</dbReference>
<evidence type="ECO:0000256" key="12">
    <source>
        <dbReference type="ARBA" id="ARBA00031533"/>
    </source>
</evidence>
<keyword evidence="8 16" id="KW-0378">Hydrolase</keyword>
<evidence type="ECO:0000256" key="7">
    <source>
        <dbReference type="ARBA" id="ARBA00022723"/>
    </source>
</evidence>
<dbReference type="InterPro" id="IPR042097">
    <property type="entry name" value="Aminopeptidase_N-like_N_sf"/>
</dbReference>
<dbReference type="CDD" id="cd09603">
    <property type="entry name" value="M1_APN_like"/>
    <property type="match status" value="1"/>
</dbReference>
<dbReference type="Pfam" id="PF01433">
    <property type="entry name" value="Peptidase_M1"/>
    <property type="match status" value="1"/>
</dbReference>
<dbReference type="PRINTS" id="PR00756">
    <property type="entry name" value="ALADIPTASE"/>
</dbReference>
<evidence type="ECO:0000259" key="14">
    <source>
        <dbReference type="Pfam" id="PF01433"/>
    </source>
</evidence>
<feature type="chain" id="PRO_5038618013" description="Aminopeptidase N" evidence="13">
    <location>
        <begin position="20"/>
        <end position="464"/>
    </location>
</feature>
<dbReference type="InterPro" id="IPR050344">
    <property type="entry name" value="Peptidase_M1_aminopeptidases"/>
</dbReference>
<evidence type="ECO:0000256" key="4">
    <source>
        <dbReference type="ARBA" id="ARBA00012564"/>
    </source>
</evidence>
<dbReference type="GO" id="GO:0006508">
    <property type="term" value="P:proteolysis"/>
    <property type="evidence" value="ECO:0007669"/>
    <property type="project" value="UniProtKB-KW"/>
</dbReference>
<evidence type="ECO:0000256" key="6">
    <source>
        <dbReference type="ARBA" id="ARBA00022670"/>
    </source>
</evidence>
<evidence type="ECO:0000256" key="1">
    <source>
        <dbReference type="ARBA" id="ARBA00000098"/>
    </source>
</evidence>
<keyword evidence="17" id="KW-1185">Reference proteome</keyword>
<name>A0A2P4UR68_9ACTN</name>
<evidence type="ECO:0000256" key="8">
    <source>
        <dbReference type="ARBA" id="ARBA00022801"/>
    </source>
</evidence>
<dbReference type="GO" id="GO:0016285">
    <property type="term" value="F:alanyl aminopeptidase activity"/>
    <property type="evidence" value="ECO:0007669"/>
    <property type="project" value="UniProtKB-EC"/>
</dbReference>
<comment type="cofactor">
    <cofactor evidence="2">
        <name>Zn(2+)</name>
        <dbReference type="ChEBI" id="CHEBI:29105"/>
    </cofactor>
</comment>
<dbReference type="PANTHER" id="PTHR11533">
    <property type="entry name" value="PROTEASE M1 ZINC METALLOPROTEASE"/>
    <property type="match status" value="1"/>
</dbReference>
<keyword evidence="7" id="KW-0479">Metal-binding</keyword>
<dbReference type="InterPro" id="IPR001930">
    <property type="entry name" value="Peptidase_M1"/>
</dbReference>
<dbReference type="EC" id="3.4.11.2" evidence="4"/>
<dbReference type="Proteomes" id="UP000242367">
    <property type="component" value="Unassembled WGS sequence"/>
</dbReference>
<dbReference type="EMBL" id="MTBP01000001">
    <property type="protein sequence ID" value="POM27537.1"/>
    <property type="molecule type" value="Genomic_DNA"/>
</dbReference>
<dbReference type="InterPro" id="IPR045357">
    <property type="entry name" value="Aminopeptidase_N-like_N"/>
</dbReference>